<feature type="binding site" evidence="7">
    <location>
        <position position="95"/>
    </location>
    <ligand>
        <name>substrate</name>
    </ligand>
</feature>
<accession>A0A7Y9I2J9</accession>
<keyword evidence="2 7" id="KW-0808">Transferase</keyword>
<protein>
    <recommendedName>
        <fullName evidence="7">Shikimate kinase</fullName>
        <shortName evidence="7">SK</shortName>
        <ecNumber evidence="7">2.7.1.71</ecNumber>
    </recommendedName>
</protein>
<organism evidence="8 9">
    <name type="scientific">Microlunatus parietis</name>
    <dbReference type="NCBI Taxonomy" id="682979"/>
    <lineage>
        <taxon>Bacteria</taxon>
        <taxon>Bacillati</taxon>
        <taxon>Actinomycetota</taxon>
        <taxon>Actinomycetes</taxon>
        <taxon>Propionibacteriales</taxon>
        <taxon>Propionibacteriaceae</taxon>
        <taxon>Microlunatus</taxon>
    </lineage>
</organism>
<dbReference type="GO" id="GO:0000287">
    <property type="term" value="F:magnesium ion binding"/>
    <property type="evidence" value="ECO:0007669"/>
    <property type="project" value="UniProtKB-UniRule"/>
</dbReference>
<dbReference type="Pfam" id="PF01202">
    <property type="entry name" value="SKI"/>
    <property type="match status" value="1"/>
</dbReference>
<dbReference type="EC" id="2.7.1.71" evidence="7"/>
<dbReference type="HAMAP" id="MF_00109">
    <property type="entry name" value="Shikimate_kinase"/>
    <property type="match status" value="1"/>
</dbReference>
<comment type="subcellular location">
    <subcellularLocation>
        <location evidence="7">Cytoplasm</location>
    </subcellularLocation>
</comment>
<gene>
    <name evidence="7" type="primary">aroK</name>
    <name evidence="8" type="ORF">BKA15_000411</name>
</gene>
<comment type="catalytic activity">
    <reaction evidence="7">
        <text>shikimate + ATP = 3-phosphoshikimate + ADP + H(+)</text>
        <dbReference type="Rhea" id="RHEA:13121"/>
        <dbReference type="ChEBI" id="CHEBI:15378"/>
        <dbReference type="ChEBI" id="CHEBI:30616"/>
        <dbReference type="ChEBI" id="CHEBI:36208"/>
        <dbReference type="ChEBI" id="CHEBI:145989"/>
        <dbReference type="ChEBI" id="CHEBI:456216"/>
        <dbReference type="EC" id="2.7.1.71"/>
    </reaction>
</comment>
<comment type="caution">
    <text evidence="7">Lacks conserved residue(s) required for the propagation of feature annotation.</text>
</comment>
<feature type="binding site" evidence="7">
    <location>
        <position position="132"/>
    </location>
    <ligand>
        <name>ATP</name>
        <dbReference type="ChEBI" id="CHEBI:30616"/>
    </ligand>
</feature>
<comment type="function">
    <text evidence="7">Catalyzes the specific phosphorylation of the 3-hydroxyl group of shikimic acid using ATP as a cosubstrate.</text>
</comment>
<dbReference type="GO" id="GO:0005524">
    <property type="term" value="F:ATP binding"/>
    <property type="evidence" value="ECO:0007669"/>
    <property type="project" value="UniProtKB-UniRule"/>
</dbReference>
<feature type="binding site" evidence="7">
    <location>
        <position position="150"/>
    </location>
    <ligand>
        <name>substrate</name>
    </ligand>
</feature>
<dbReference type="CDD" id="cd00464">
    <property type="entry name" value="SK"/>
    <property type="match status" value="1"/>
</dbReference>
<dbReference type="GO" id="GO:0009423">
    <property type="term" value="P:chorismate biosynthetic process"/>
    <property type="evidence" value="ECO:0007669"/>
    <property type="project" value="UniProtKB-UniRule"/>
</dbReference>
<dbReference type="GO" id="GO:0008652">
    <property type="term" value="P:amino acid biosynthetic process"/>
    <property type="evidence" value="ECO:0007669"/>
    <property type="project" value="UniProtKB-KW"/>
</dbReference>
<keyword evidence="1 7" id="KW-0028">Amino-acid biosynthesis</keyword>
<evidence type="ECO:0000313" key="9">
    <source>
        <dbReference type="Proteomes" id="UP000569914"/>
    </source>
</evidence>
<keyword evidence="7" id="KW-0479">Metal-binding</keyword>
<feature type="binding site" evidence="7">
    <location>
        <begin position="28"/>
        <end position="33"/>
    </location>
    <ligand>
        <name>ATP</name>
        <dbReference type="ChEBI" id="CHEBI:30616"/>
    </ligand>
</feature>
<dbReference type="AlphaFoldDB" id="A0A7Y9I2J9"/>
<comment type="similarity">
    <text evidence="7">Belongs to the shikimate kinase family.</text>
</comment>
<sequence length="181" mass="18741">MPPETVTAEGGAAAAPTTPAIVVIGAPGSGKSTVGALLADRLSLPFLDVDTVIEERAGKPIAEIFADDGEPVFRELEAAVTLELLDRQGVLSLGGGAVTSVRIREALAGHRVIWLRVTAGTAARRVGLNTARPLLLGNVHGTLVKLLAERQPLYAAVATEALDTDELDPAAVVDQLIKEPS</sequence>
<evidence type="ECO:0000313" key="8">
    <source>
        <dbReference type="EMBL" id="NYE69082.1"/>
    </source>
</evidence>
<evidence type="ECO:0000256" key="7">
    <source>
        <dbReference type="HAMAP-Rule" id="MF_00109"/>
    </source>
</evidence>
<evidence type="ECO:0000256" key="5">
    <source>
        <dbReference type="ARBA" id="ARBA00022840"/>
    </source>
</evidence>
<dbReference type="InterPro" id="IPR000623">
    <property type="entry name" value="Shikimate_kinase/TSH1"/>
</dbReference>
<dbReference type="InterPro" id="IPR027417">
    <property type="entry name" value="P-loop_NTPase"/>
</dbReference>
<keyword evidence="7" id="KW-0460">Magnesium</keyword>
<name>A0A7Y9I2J9_9ACTN</name>
<dbReference type="GO" id="GO:0005829">
    <property type="term" value="C:cytosol"/>
    <property type="evidence" value="ECO:0007669"/>
    <property type="project" value="TreeGrafter"/>
</dbReference>
<dbReference type="UniPathway" id="UPA00053">
    <property type="reaction ID" value="UER00088"/>
</dbReference>
<comment type="cofactor">
    <cofactor evidence="7">
        <name>Mg(2+)</name>
        <dbReference type="ChEBI" id="CHEBI:18420"/>
    </cofactor>
    <text evidence="7">Binds 1 Mg(2+) ion per subunit.</text>
</comment>
<evidence type="ECO:0000256" key="4">
    <source>
        <dbReference type="ARBA" id="ARBA00022777"/>
    </source>
</evidence>
<comment type="subunit">
    <text evidence="7">Monomer.</text>
</comment>
<feature type="binding site" evidence="7">
    <location>
        <position position="32"/>
    </location>
    <ligand>
        <name>Mg(2+)</name>
        <dbReference type="ChEBI" id="CHEBI:18420"/>
    </ligand>
</feature>
<keyword evidence="5 7" id="KW-0067">ATP-binding</keyword>
<dbReference type="RefSeq" id="WP_179747858.1">
    <property type="nucleotide sequence ID" value="NZ_JACCBU010000001.1"/>
</dbReference>
<keyword evidence="3 7" id="KW-0547">Nucleotide-binding</keyword>
<feature type="binding site" evidence="7">
    <location>
        <position position="74"/>
    </location>
    <ligand>
        <name>substrate</name>
    </ligand>
</feature>
<dbReference type="SUPFAM" id="SSF52540">
    <property type="entry name" value="P-loop containing nucleoside triphosphate hydrolases"/>
    <property type="match status" value="1"/>
</dbReference>
<keyword evidence="9" id="KW-1185">Reference proteome</keyword>
<keyword evidence="6 7" id="KW-0057">Aromatic amino acid biosynthesis</keyword>
<dbReference type="EMBL" id="JACCBU010000001">
    <property type="protein sequence ID" value="NYE69082.1"/>
    <property type="molecule type" value="Genomic_DNA"/>
</dbReference>
<dbReference type="Gene3D" id="3.40.50.300">
    <property type="entry name" value="P-loop containing nucleotide triphosphate hydrolases"/>
    <property type="match status" value="1"/>
</dbReference>
<evidence type="ECO:0000256" key="2">
    <source>
        <dbReference type="ARBA" id="ARBA00022679"/>
    </source>
</evidence>
<keyword evidence="4 7" id="KW-0418">Kinase</keyword>
<dbReference type="GO" id="GO:0004765">
    <property type="term" value="F:shikimate kinase activity"/>
    <property type="evidence" value="ECO:0007669"/>
    <property type="project" value="UniProtKB-UniRule"/>
</dbReference>
<proteinExistence type="inferred from homology"/>
<keyword evidence="7" id="KW-0963">Cytoplasm</keyword>
<evidence type="ECO:0000256" key="3">
    <source>
        <dbReference type="ARBA" id="ARBA00022741"/>
    </source>
</evidence>
<dbReference type="InterPro" id="IPR031322">
    <property type="entry name" value="Shikimate/glucono_kinase"/>
</dbReference>
<dbReference type="PANTHER" id="PTHR21087">
    <property type="entry name" value="SHIKIMATE KINASE"/>
    <property type="match status" value="1"/>
</dbReference>
<evidence type="ECO:0000256" key="6">
    <source>
        <dbReference type="ARBA" id="ARBA00023141"/>
    </source>
</evidence>
<dbReference type="Proteomes" id="UP000569914">
    <property type="component" value="Unassembled WGS sequence"/>
</dbReference>
<feature type="binding site" evidence="7">
    <location>
        <position position="50"/>
    </location>
    <ligand>
        <name>substrate</name>
    </ligand>
</feature>
<dbReference type="GO" id="GO:0009073">
    <property type="term" value="P:aromatic amino acid family biosynthetic process"/>
    <property type="evidence" value="ECO:0007669"/>
    <property type="project" value="UniProtKB-KW"/>
</dbReference>
<reference evidence="8 9" key="1">
    <citation type="submission" date="2020-07" db="EMBL/GenBank/DDBJ databases">
        <title>Sequencing the genomes of 1000 actinobacteria strains.</title>
        <authorList>
            <person name="Klenk H.-P."/>
        </authorList>
    </citation>
    <scope>NUCLEOTIDE SEQUENCE [LARGE SCALE GENOMIC DNA]</scope>
    <source>
        <strain evidence="8 9">DSM 22083</strain>
    </source>
</reference>
<evidence type="ECO:0000256" key="1">
    <source>
        <dbReference type="ARBA" id="ARBA00022605"/>
    </source>
</evidence>
<dbReference type="PRINTS" id="PR01100">
    <property type="entry name" value="SHIKIMTKNASE"/>
</dbReference>
<comment type="pathway">
    <text evidence="7">Metabolic intermediate biosynthesis; chorismate biosynthesis; chorismate from D-erythrose 4-phosphate and phosphoenolpyruvate: step 5/7.</text>
</comment>
<dbReference type="PANTHER" id="PTHR21087:SF16">
    <property type="entry name" value="SHIKIMATE KINASE 1, CHLOROPLASTIC"/>
    <property type="match status" value="1"/>
</dbReference>
<comment type="caution">
    <text evidence="8">The sequence shown here is derived from an EMBL/GenBank/DDBJ whole genome shotgun (WGS) entry which is preliminary data.</text>
</comment>